<accession>A0AAE4FQ07</accession>
<proteinExistence type="predicted"/>
<sequence length="86" mass="9504">MKLNLTDSEQKRLAAANIQAAFEFRDLLKQHGGNIPGVPASAVVLPMTEDAWINEQNQKLAKKAESEGKTVYWLQLTTPLKTPVLS</sequence>
<dbReference type="AlphaFoldDB" id="A0AAE4FQ07"/>
<dbReference type="EMBL" id="JAVMIP010000003">
    <property type="protein sequence ID" value="MDS3860134.1"/>
    <property type="molecule type" value="Genomic_DNA"/>
</dbReference>
<protein>
    <submittedName>
        <fullName evidence="1">Uncharacterized protein</fullName>
    </submittedName>
</protein>
<dbReference type="RefSeq" id="WP_322877422.1">
    <property type="nucleotide sequence ID" value="NZ_JAVMIP010000003.1"/>
</dbReference>
<dbReference type="Proteomes" id="UP001268256">
    <property type="component" value="Unassembled WGS sequence"/>
</dbReference>
<evidence type="ECO:0000313" key="2">
    <source>
        <dbReference type="Proteomes" id="UP001268256"/>
    </source>
</evidence>
<reference evidence="2" key="1">
    <citation type="submission" date="2023-07" db="EMBL/GenBank/DDBJ databases">
        <authorList>
            <person name="Luz R."/>
            <person name="Cordeiro R."/>
            <person name="Fonseca A."/>
            <person name="Goncalves V."/>
        </authorList>
    </citation>
    <scope>NUCLEOTIDE SEQUENCE [LARGE SCALE GENOMIC DNA]</scope>
    <source>
        <strain evidence="2">BACA0444</strain>
    </source>
</reference>
<gene>
    <name evidence="1" type="ORF">RIF25_04875</name>
</gene>
<evidence type="ECO:0000313" key="1">
    <source>
        <dbReference type="EMBL" id="MDS3860134.1"/>
    </source>
</evidence>
<comment type="caution">
    <text evidence="1">The sequence shown here is derived from an EMBL/GenBank/DDBJ whole genome shotgun (WGS) entry which is preliminary data.</text>
</comment>
<name>A0AAE4FQ07_9CYAN</name>
<organism evidence="1 2">
    <name type="scientific">Pseudocalidococcus azoricus BACA0444</name>
    <dbReference type="NCBI Taxonomy" id="2918990"/>
    <lineage>
        <taxon>Bacteria</taxon>
        <taxon>Bacillati</taxon>
        <taxon>Cyanobacteriota</taxon>
        <taxon>Cyanophyceae</taxon>
        <taxon>Acaryochloridales</taxon>
        <taxon>Thermosynechococcaceae</taxon>
        <taxon>Pseudocalidococcus</taxon>
        <taxon>Pseudocalidococcus azoricus</taxon>
    </lineage>
</organism>
<keyword evidence="2" id="KW-1185">Reference proteome</keyword>